<name>A0A1W1BVD9_9ZZZZ</name>
<gene>
    <name evidence="2" type="ORF">MNB_SM-4-310</name>
</gene>
<evidence type="ECO:0000259" key="1">
    <source>
        <dbReference type="Pfam" id="PF06812"/>
    </source>
</evidence>
<dbReference type="InterPro" id="IPR017739">
    <property type="entry name" value="T6SS-assoc_VCA0119"/>
</dbReference>
<sequence length="496" mass="56658">MELILAPFNESNPCGSDYKYEDAFLAIEAEIDKSNSMLEGMSTDWDKILSASLDLLQKSTKDIKVFSWWLYATLKKDGASSLESSLSTLNTLLFTYENKLFPKSKKVKVSSMKWLESLLEKEILLENGSVNSAVDTEVFFKLFQDLEKNFSLCVEEEVSIFRKIRSVLDRDMKSKQITSIAVTTPVVKAKSIQTENSQPSTISSDSQAKQVFRNFKKTALLLQKYYMNLNSFDIRSIRLVRMVAWMEIDELPMDTDGKTPLHSPSELSINGIEDLLAEEKFNEALHILESLLSLSPFWLEGHFMVFNILTELAQVKAANEVKNTLMTFVKANDRILELKFQDNTPFASKKLKAWLSESSNEISVSKNETNIVDIREETITKAHVLAKKKQIKEAMKLLQEQSTLAINKEDRFHWRLAKAELAVEFGKKDVALALLEELKKDIDKYNLDEWQPELAGKVFSLYLKTFNRTTVDLEDLNSAYARLCKIDIAQALEITI</sequence>
<dbReference type="PANTHER" id="PTHR37024">
    <property type="entry name" value="TYPE VI SECRETION SYSTEM DUF2094 AND IMPA-RELATED DOMAIN PROTEIN"/>
    <property type="match status" value="1"/>
</dbReference>
<reference evidence="2" key="1">
    <citation type="submission" date="2016-10" db="EMBL/GenBank/DDBJ databases">
        <authorList>
            <person name="de Groot N.N."/>
        </authorList>
    </citation>
    <scope>NUCLEOTIDE SEQUENCE</scope>
</reference>
<accession>A0A1W1BVD9</accession>
<dbReference type="InterPro" id="IPR010657">
    <property type="entry name" value="ImpA_N"/>
</dbReference>
<dbReference type="PANTHER" id="PTHR37024:SF3">
    <property type="entry name" value="TYPE VI SECRETION SYSTEM PROTEIN TSSA"/>
    <property type="match status" value="1"/>
</dbReference>
<proteinExistence type="predicted"/>
<protein>
    <submittedName>
        <fullName evidence="2">Uncharacterized protein ImpA</fullName>
    </submittedName>
</protein>
<evidence type="ECO:0000313" key="2">
    <source>
        <dbReference type="EMBL" id="SFV57499.1"/>
    </source>
</evidence>
<dbReference type="Pfam" id="PF16989">
    <property type="entry name" value="T6SS_VasJ"/>
    <property type="match status" value="1"/>
</dbReference>
<dbReference type="EMBL" id="FPHF01000040">
    <property type="protein sequence ID" value="SFV57499.1"/>
    <property type="molecule type" value="Genomic_DNA"/>
</dbReference>
<organism evidence="2">
    <name type="scientific">hydrothermal vent metagenome</name>
    <dbReference type="NCBI Taxonomy" id="652676"/>
    <lineage>
        <taxon>unclassified sequences</taxon>
        <taxon>metagenomes</taxon>
        <taxon>ecological metagenomes</taxon>
    </lineage>
</organism>
<dbReference type="AlphaFoldDB" id="A0A1W1BVD9"/>
<feature type="domain" description="ImpA N-terminal" evidence="1">
    <location>
        <begin position="5"/>
        <end position="116"/>
    </location>
</feature>
<dbReference type="NCBIfam" id="TIGR03362">
    <property type="entry name" value="VI_chp_7"/>
    <property type="match status" value="1"/>
</dbReference>
<dbReference type="Pfam" id="PF06812">
    <property type="entry name" value="ImpA_N"/>
    <property type="match status" value="1"/>
</dbReference>